<dbReference type="VEuPathDB" id="FungiDB:RhiirA1_476981"/>
<feature type="coiled-coil region" evidence="1">
    <location>
        <begin position="113"/>
        <end position="147"/>
    </location>
</feature>
<evidence type="ECO:0000313" key="3">
    <source>
        <dbReference type="Proteomes" id="UP000233469"/>
    </source>
</evidence>
<evidence type="ECO:0000313" key="2">
    <source>
        <dbReference type="EMBL" id="PKK59528.1"/>
    </source>
</evidence>
<protein>
    <submittedName>
        <fullName evidence="2">Uncharacterized protein</fullName>
    </submittedName>
</protein>
<comment type="caution">
    <text evidence="2">The sequence shown here is derived from an EMBL/GenBank/DDBJ whole genome shotgun (WGS) entry which is preliminary data.</text>
</comment>
<dbReference type="Proteomes" id="UP000233469">
    <property type="component" value="Unassembled WGS sequence"/>
</dbReference>
<name>A0A2N1MD06_9GLOM</name>
<gene>
    <name evidence="2" type="ORF">RhiirC2_794714</name>
</gene>
<reference evidence="2 3" key="2">
    <citation type="submission" date="2017-10" db="EMBL/GenBank/DDBJ databases">
        <title>Extensive intraspecific genome diversity in a model arbuscular mycorrhizal fungus.</title>
        <authorList>
            <person name="Chen E.C.H."/>
            <person name="Morin E."/>
            <person name="Baudet D."/>
            <person name="Noel J."/>
            <person name="Ndikumana S."/>
            <person name="Charron P."/>
            <person name="St-Onge C."/>
            <person name="Giorgi J."/>
            <person name="Grigoriev I.V."/>
            <person name="Roux C."/>
            <person name="Martin F.M."/>
            <person name="Corradi N."/>
        </authorList>
    </citation>
    <scope>NUCLEOTIDE SEQUENCE [LARGE SCALE GENOMIC DNA]</scope>
    <source>
        <strain evidence="2 3">C2</strain>
    </source>
</reference>
<reference evidence="2 3" key="1">
    <citation type="submission" date="2016-04" db="EMBL/GenBank/DDBJ databases">
        <title>Genome analyses suggest a sexual origin of heterokaryosis in a supposedly ancient asexual fungus.</title>
        <authorList>
            <person name="Ropars J."/>
            <person name="Sedzielewska K."/>
            <person name="Noel J."/>
            <person name="Charron P."/>
            <person name="Farinelli L."/>
            <person name="Marton T."/>
            <person name="Kruger M."/>
            <person name="Pelin A."/>
            <person name="Brachmann A."/>
            <person name="Corradi N."/>
        </authorList>
    </citation>
    <scope>NUCLEOTIDE SEQUENCE [LARGE SCALE GENOMIC DNA]</scope>
    <source>
        <strain evidence="2 3">C2</strain>
    </source>
</reference>
<dbReference type="VEuPathDB" id="FungiDB:FUN_011004"/>
<accession>A0A2N1MD06</accession>
<organism evidence="2 3">
    <name type="scientific">Rhizophagus irregularis</name>
    <dbReference type="NCBI Taxonomy" id="588596"/>
    <lineage>
        <taxon>Eukaryota</taxon>
        <taxon>Fungi</taxon>
        <taxon>Fungi incertae sedis</taxon>
        <taxon>Mucoromycota</taxon>
        <taxon>Glomeromycotina</taxon>
        <taxon>Glomeromycetes</taxon>
        <taxon>Glomerales</taxon>
        <taxon>Glomeraceae</taxon>
        <taxon>Rhizophagus</taxon>
    </lineage>
</organism>
<keyword evidence="1" id="KW-0175">Coiled coil</keyword>
<sequence>MFPRNLYEQYVNAFAFSEMNDIHSLISELLKTPIQPSPFNFSRKKTIVEHSISPPTSPNPPNIPNDTQFSINAVAQKRSDAIINQAKTELYEYNNLLRTATSSALRTQFSSKIKKLEGTIMVEESKIKSLKGNAAAQNRARERKRQKLDKENIVEIYDAPGHPSYLINNPDLLEKMHSSIEFGAADPK</sequence>
<evidence type="ECO:0000256" key="1">
    <source>
        <dbReference type="SAM" id="Coils"/>
    </source>
</evidence>
<dbReference type="AlphaFoldDB" id="A0A2N1MD06"/>
<dbReference type="EMBL" id="LLXL01003010">
    <property type="protein sequence ID" value="PKK59528.1"/>
    <property type="molecule type" value="Genomic_DNA"/>
</dbReference>
<proteinExistence type="predicted"/>
<dbReference type="VEuPathDB" id="FungiDB:RhiirFUN_026904"/>